<evidence type="ECO:0000256" key="2">
    <source>
        <dbReference type="ARBA" id="ARBA00023125"/>
    </source>
</evidence>
<dbReference type="Pfam" id="PF02311">
    <property type="entry name" value="AraC_binding"/>
    <property type="match status" value="1"/>
</dbReference>
<keyword evidence="2" id="KW-0238">DNA-binding</keyword>
<dbReference type="PROSITE" id="PS00041">
    <property type="entry name" value="HTH_ARAC_FAMILY_1"/>
    <property type="match status" value="1"/>
</dbReference>
<dbReference type="PRINTS" id="PR00032">
    <property type="entry name" value="HTHARAC"/>
</dbReference>
<dbReference type="InterPro" id="IPR037923">
    <property type="entry name" value="HTH-like"/>
</dbReference>
<dbReference type="InterPro" id="IPR009057">
    <property type="entry name" value="Homeodomain-like_sf"/>
</dbReference>
<reference evidence="6" key="3">
    <citation type="submission" date="2024-03" db="EMBL/GenBank/DDBJ databases">
        <title>The Genome Sequence of Enterococcus sp. DIV0242b.</title>
        <authorList>
            <consortium name="The Broad Institute Genomics Platform"/>
            <consortium name="The Broad Institute Microbial Omics Core"/>
            <consortium name="The Broad Institute Genomic Center for Infectious Diseases"/>
            <person name="Earl A."/>
            <person name="Manson A."/>
            <person name="Gilmore M."/>
            <person name="Schwartman J."/>
            <person name="Shea T."/>
            <person name="Abouelleil A."/>
            <person name="Cao P."/>
            <person name="Chapman S."/>
            <person name="Cusick C."/>
            <person name="Young S."/>
            <person name="Neafsey D."/>
            <person name="Nusbaum C."/>
            <person name="Birren B."/>
        </authorList>
    </citation>
    <scope>NUCLEOTIDE SEQUENCE</scope>
    <source>
        <strain evidence="6">9E7_DIV0242</strain>
    </source>
</reference>
<dbReference type="InterPro" id="IPR018060">
    <property type="entry name" value="HTH_AraC"/>
</dbReference>
<gene>
    <name evidence="6" type="ORF">A5888_000626</name>
    <name evidence="5" type="ORF">A5888_000658</name>
</gene>
<accession>A0A242KCE4</accession>
<dbReference type="SMART" id="SM00342">
    <property type="entry name" value="HTH_ARAC"/>
    <property type="match status" value="1"/>
</dbReference>
<dbReference type="InterPro" id="IPR014710">
    <property type="entry name" value="RmlC-like_jellyroll"/>
</dbReference>
<evidence type="ECO:0000259" key="4">
    <source>
        <dbReference type="PROSITE" id="PS01124"/>
    </source>
</evidence>
<dbReference type="SUPFAM" id="SSF46689">
    <property type="entry name" value="Homeodomain-like"/>
    <property type="match status" value="2"/>
</dbReference>
<dbReference type="EMBL" id="NGMM01000001">
    <property type="protein sequence ID" value="OTP18844.1"/>
    <property type="molecule type" value="Genomic_DNA"/>
</dbReference>
<dbReference type="GO" id="GO:0003700">
    <property type="term" value="F:DNA-binding transcription factor activity"/>
    <property type="evidence" value="ECO:0007669"/>
    <property type="project" value="InterPro"/>
</dbReference>
<keyword evidence="3" id="KW-0804">Transcription</keyword>
<dbReference type="SUPFAM" id="SSF51215">
    <property type="entry name" value="Regulatory protein AraC"/>
    <property type="match status" value="1"/>
</dbReference>
<dbReference type="Pfam" id="PF12833">
    <property type="entry name" value="HTH_18"/>
    <property type="match status" value="1"/>
</dbReference>
<protein>
    <recommendedName>
        <fullName evidence="4">HTH araC/xylS-type domain-containing protein</fullName>
    </recommendedName>
</protein>
<reference evidence="6" key="2">
    <citation type="submission" date="2017-05" db="EMBL/GenBank/DDBJ databases">
        <authorList>
            <consortium name="The Broad Institute Genomics Platform"/>
            <consortium name="The Broad Institute Genomic Center for Infectious Diseases"/>
            <person name="Earl A."/>
            <person name="Manson A."/>
            <person name="Schwartman J."/>
            <person name="Gilmore M."/>
            <person name="Abouelleil A."/>
            <person name="Cao P."/>
            <person name="Chapman S."/>
            <person name="Cusick C."/>
            <person name="Shea T."/>
            <person name="Young S."/>
            <person name="Neafsey D."/>
            <person name="Nusbaum C."/>
            <person name="Birren B."/>
        </authorList>
    </citation>
    <scope>NUCLEOTIDE SEQUENCE</scope>
    <source>
        <strain evidence="6">9E7_DIV0242</strain>
    </source>
</reference>
<dbReference type="RefSeq" id="WP_086347782.1">
    <property type="nucleotide sequence ID" value="NZ_CP147247.1"/>
</dbReference>
<dbReference type="GO" id="GO:0043565">
    <property type="term" value="F:sequence-specific DNA binding"/>
    <property type="evidence" value="ECO:0007669"/>
    <property type="project" value="InterPro"/>
</dbReference>
<reference evidence="5" key="1">
    <citation type="submission" date="2017-05" db="EMBL/GenBank/DDBJ databases">
        <title>The Genome Sequence of Enterococcus sp. 9E7_DIV0242.</title>
        <authorList>
            <consortium name="The Broad Institute Genomics Platform"/>
            <consortium name="The Broad Institute Genomic Center for Infectious Diseases"/>
            <person name="Earl A."/>
            <person name="Manson A."/>
            <person name="Schwartman J."/>
            <person name="Gilmore M."/>
            <person name="Abouelleil A."/>
            <person name="Cao P."/>
            <person name="Chapman S."/>
            <person name="Cusick C."/>
            <person name="Shea T."/>
            <person name="Young S."/>
            <person name="Neafsey D."/>
            <person name="Nusbaum C."/>
            <person name="Birren B."/>
        </authorList>
    </citation>
    <scope>NUCLEOTIDE SEQUENCE [LARGE SCALE GENOMIC DNA]</scope>
    <source>
        <strain evidence="5">9E7_DIV0242</strain>
    </source>
</reference>
<evidence type="ECO:0000313" key="7">
    <source>
        <dbReference type="Proteomes" id="UP000195141"/>
    </source>
</evidence>
<feature type="domain" description="HTH araC/xylS-type" evidence="4">
    <location>
        <begin position="177"/>
        <end position="273"/>
    </location>
</feature>
<dbReference type="Gene3D" id="2.60.120.10">
    <property type="entry name" value="Jelly Rolls"/>
    <property type="match status" value="1"/>
</dbReference>
<dbReference type="PANTHER" id="PTHR43280">
    <property type="entry name" value="ARAC-FAMILY TRANSCRIPTIONAL REGULATOR"/>
    <property type="match status" value="1"/>
</dbReference>
<dbReference type="Proteomes" id="UP000195141">
    <property type="component" value="Chromosome"/>
</dbReference>
<keyword evidence="7" id="KW-1185">Reference proteome</keyword>
<dbReference type="InterPro" id="IPR018062">
    <property type="entry name" value="HTH_AraC-typ_CS"/>
</dbReference>
<dbReference type="InterPro" id="IPR020449">
    <property type="entry name" value="Tscrpt_reg_AraC-type_HTH"/>
</dbReference>
<keyword evidence="1" id="KW-0805">Transcription regulation</keyword>
<proteinExistence type="predicted"/>
<dbReference type="InterPro" id="IPR003313">
    <property type="entry name" value="AraC-bd"/>
</dbReference>
<evidence type="ECO:0000313" key="5">
    <source>
        <dbReference type="EMBL" id="OTP18844.1"/>
    </source>
</evidence>
<dbReference type="PROSITE" id="PS01124">
    <property type="entry name" value="HTH_ARAC_FAMILY_2"/>
    <property type="match status" value="1"/>
</dbReference>
<evidence type="ECO:0000313" key="6">
    <source>
        <dbReference type="EMBL" id="WYJ88907.1"/>
    </source>
</evidence>
<dbReference type="PANTHER" id="PTHR43280:SF28">
    <property type="entry name" value="HTH-TYPE TRANSCRIPTIONAL ACTIVATOR RHAS"/>
    <property type="match status" value="1"/>
</dbReference>
<organism evidence="5">
    <name type="scientific">Candidatus Enterococcus clewellii</name>
    <dbReference type="NCBI Taxonomy" id="1834193"/>
    <lineage>
        <taxon>Bacteria</taxon>
        <taxon>Bacillati</taxon>
        <taxon>Bacillota</taxon>
        <taxon>Bacilli</taxon>
        <taxon>Lactobacillales</taxon>
        <taxon>Enterococcaceae</taxon>
        <taxon>Enterococcus</taxon>
    </lineage>
</organism>
<dbReference type="OrthoDB" id="9813413at2"/>
<sequence>MAYTNVQLFNPDILYAFDPWNDATHYSKKHAHEFMEISIILEGETDYVIEDEAIRLGPGRIMLFNPGVQHSESQAEGTYSHQLHIGINNVSLDGLPRNHFPNKKALIDLGEYHSQFLEKAWRLAQEFNDRRAEFQLMGKALVIEMLVLILRSLDQKREEIIPQTLSNSAKRKQNLVNQTIYFLENCYTEEITLEQLATTFYVSPTHLSKVFKEVTGSSPINYLIQIRLKHAKNLLESEAMTSIKEVAQTVGYEDAYHFSKLFKKYYGISPSKV</sequence>
<evidence type="ECO:0000256" key="1">
    <source>
        <dbReference type="ARBA" id="ARBA00023015"/>
    </source>
</evidence>
<dbReference type="Gene3D" id="1.10.10.60">
    <property type="entry name" value="Homeodomain-like"/>
    <property type="match status" value="2"/>
</dbReference>
<name>A0A242KCE4_9ENTE</name>
<dbReference type="EMBL" id="CP147247">
    <property type="protein sequence ID" value="WYJ88907.1"/>
    <property type="molecule type" value="Genomic_DNA"/>
</dbReference>
<evidence type="ECO:0000256" key="3">
    <source>
        <dbReference type="ARBA" id="ARBA00023163"/>
    </source>
</evidence>
<dbReference type="AlphaFoldDB" id="A0A242KCE4"/>